<comment type="similarity">
    <text evidence="1">Belongs to the UPF0711 family.</text>
</comment>
<dbReference type="PANTHER" id="PTHR31402:SF2">
    <property type="entry name" value="UPF0711 PROTEIN C18ORF21"/>
    <property type="match status" value="1"/>
</dbReference>
<proteinExistence type="inferred from homology"/>
<dbReference type="AlphaFoldDB" id="A0AAD8ZTM8"/>
<dbReference type="Pfam" id="PF15719">
    <property type="entry name" value="Rmp24-like"/>
    <property type="match status" value="1"/>
</dbReference>
<name>A0AAD8ZTM8_9TELE</name>
<reference evidence="3" key="1">
    <citation type="submission" date="2023-03" db="EMBL/GenBank/DDBJ databases">
        <title>Electrophorus voltai genome.</title>
        <authorList>
            <person name="Bian C."/>
        </authorList>
    </citation>
    <scope>NUCLEOTIDE SEQUENCE</scope>
    <source>
        <strain evidence="3">CB-2022</strain>
        <tissue evidence="3">Muscle</tissue>
    </source>
</reference>
<gene>
    <name evidence="3" type="ORF">P4O66_019402</name>
</gene>
<comment type="caution">
    <text evidence="3">The sequence shown here is derived from an EMBL/GenBank/DDBJ whole genome shotgun (WGS) entry which is preliminary data.</text>
</comment>
<feature type="compositionally biased region" description="Basic residues" evidence="2">
    <location>
        <begin position="144"/>
        <end position="153"/>
    </location>
</feature>
<evidence type="ECO:0000256" key="2">
    <source>
        <dbReference type="SAM" id="MobiDB-lite"/>
    </source>
</evidence>
<keyword evidence="4" id="KW-1185">Reference proteome</keyword>
<organism evidence="3 4">
    <name type="scientific">Electrophorus voltai</name>
    <dbReference type="NCBI Taxonomy" id="2609070"/>
    <lineage>
        <taxon>Eukaryota</taxon>
        <taxon>Metazoa</taxon>
        <taxon>Chordata</taxon>
        <taxon>Craniata</taxon>
        <taxon>Vertebrata</taxon>
        <taxon>Euteleostomi</taxon>
        <taxon>Actinopterygii</taxon>
        <taxon>Neopterygii</taxon>
        <taxon>Teleostei</taxon>
        <taxon>Ostariophysi</taxon>
        <taxon>Gymnotiformes</taxon>
        <taxon>Gymnotoidei</taxon>
        <taxon>Gymnotidae</taxon>
        <taxon>Electrophorus</taxon>
    </lineage>
</organism>
<dbReference type="PANTHER" id="PTHR31402">
    <property type="entry name" value="UPF0711 PROTEIN C18ORF21"/>
    <property type="match status" value="1"/>
</dbReference>
<evidence type="ECO:0000313" key="4">
    <source>
        <dbReference type="Proteomes" id="UP001239994"/>
    </source>
</evidence>
<evidence type="ECO:0000256" key="1">
    <source>
        <dbReference type="ARBA" id="ARBA00006160"/>
    </source>
</evidence>
<dbReference type="EMBL" id="JAROKS010000003">
    <property type="protein sequence ID" value="KAK1805044.1"/>
    <property type="molecule type" value="Genomic_DNA"/>
</dbReference>
<dbReference type="InterPro" id="IPR029779">
    <property type="entry name" value="Rmp24-like"/>
</dbReference>
<dbReference type="Proteomes" id="UP001239994">
    <property type="component" value="Unassembled WGS sequence"/>
</dbReference>
<feature type="compositionally biased region" description="Low complexity" evidence="2">
    <location>
        <begin position="169"/>
        <end position="179"/>
    </location>
</feature>
<evidence type="ECO:0000313" key="3">
    <source>
        <dbReference type="EMBL" id="KAK1805044.1"/>
    </source>
</evidence>
<protein>
    <submittedName>
        <fullName evidence="3">Uncharacterized protein</fullName>
    </submittedName>
</protein>
<accession>A0AAD8ZTM8</accession>
<feature type="compositionally biased region" description="Polar residues" evidence="2">
    <location>
        <begin position="155"/>
        <end position="168"/>
    </location>
</feature>
<feature type="region of interest" description="Disordered" evidence="2">
    <location>
        <begin position="133"/>
        <end position="186"/>
    </location>
</feature>
<sequence length="215" mass="24146">MVAQNLSSKTQKFLTNASMLYRDICPEQARFLMKRHQLDGPPLPDSVLCPFCFQWRRPGEYHVRVRPKRMPSPQVKKLLRWEAANRRLSAQQTKVLSRFRRSSSVVMATCHTCNQISKQTGVNREFLAAFPKPTSTPLSASKCKTPKSAKRPASKSGSNQKTPNSTPVSRSSEAPSSSRSAKEKSSAFSRLKKLLMLEDSQKSKKGSLKDFLSSL</sequence>